<organism evidence="2">
    <name type="scientific">metagenome</name>
    <dbReference type="NCBI Taxonomy" id="256318"/>
    <lineage>
        <taxon>unclassified sequences</taxon>
        <taxon>metagenomes</taxon>
    </lineage>
</organism>
<dbReference type="SMART" id="SM00867">
    <property type="entry name" value="YceI"/>
    <property type="match status" value="1"/>
</dbReference>
<protein>
    <submittedName>
        <fullName evidence="2">YceI family protein</fullName>
    </submittedName>
</protein>
<evidence type="ECO:0000259" key="1">
    <source>
        <dbReference type="SMART" id="SM00867"/>
    </source>
</evidence>
<feature type="domain" description="Lipid/polyisoprenoid-binding YceI-like" evidence="1">
    <location>
        <begin position="29"/>
        <end position="197"/>
    </location>
</feature>
<dbReference type="PANTHER" id="PTHR34406">
    <property type="entry name" value="PROTEIN YCEI"/>
    <property type="match status" value="1"/>
</dbReference>
<gene>
    <name evidence="2" type="ORF">NOCA2220143</name>
</gene>
<reference evidence="2" key="1">
    <citation type="submission" date="2015-08" db="EMBL/GenBank/DDBJ databases">
        <authorList>
            <person name="Babu N.S."/>
            <person name="Beckwith C.J."/>
            <person name="Beseler K.G."/>
            <person name="Brison A."/>
            <person name="Carone J.V."/>
            <person name="Caskin T.P."/>
            <person name="Diamond M."/>
            <person name="Durham M.E."/>
            <person name="Foxe J.M."/>
            <person name="Go M."/>
            <person name="Henderson B.A."/>
            <person name="Jones I.B."/>
            <person name="McGettigan J.A."/>
            <person name="Micheletti S.J."/>
            <person name="Nasrallah M.E."/>
            <person name="Ortiz D."/>
            <person name="Piller C.R."/>
            <person name="Privatt S.R."/>
            <person name="Schneider S.L."/>
            <person name="Sharp S."/>
            <person name="Smith T.C."/>
            <person name="Stanton J.D."/>
            <person name="Ullery H.E."/>
            <person name="Wilson R.J."/>
            <person name="Serrano M.G."/>
            <person name="Buck G."/>
            <person name="Lee V."/>
            <person name="Wang Y."/>
            <person name="Carvalho R."/>
            <person name="Voegtly L."/>
            <person name="Shi R."/>
            <person name="Duckworth R."/>
            <person name="Johnson A."/>
            <person name="Loviza R."/>
            <person name="Walstead R."/>
            <person name="Shah Z."/>
            <person name="Kiflezghi M."/>
            <person name="Wade K."/>
            <person name="Ball S.L."/>
            <person name="Bradley K.W."/>
            <person name="Asai D.J."/>
            <person name="Bowman C.A."/>
            <person name="Russell D.A."/>
            <person name="Pope W.H."/>
            <person name="Jacobs-Sera D."/>
            <person name="Hendrix R.W."/>
            <person name="Hatfull G.F."/>
        </authorList>
    </citation>
    <scope>NUCLEOTIDE SEQUENCE</scope>
</reference>
<dbReference type="Gene3D" id="2.40.128.110">
    <property type="entry name" value="Lipid/polyisoprenoid-binding, YceI-like"/>
    <property type="match status" value="1"/>
</dbReference>
<dbReference type="AlphaFoldDB" id="A0A2P2C2K4"/>
<dbReference type="EMBL" id="CZKA01000015">
    <property type="protein sequence ID" value="CUR54952.1"/>
    <property type="molecule type" value="Genomic_DNA"/>
</dbReference>
<dbReference type="InterPro" id="IPR036761">
    <property type="entry name" value="TTHA0802/YceI-like_sf"/>
</dbReference>
<proteinExistence type="predicted"/>
<dbReference type="InterPro" id="IPR007372">
    <property type="entry name" value="Lipid/polyisoprenoid-bd_YceI"/>
</dbReference>
<dbReference type="PANTHER" id="PTHR34406:SF1">
    <property type="entry name" value="PROTEIN YCEI"/>
    <property type="match status" value="1"/>
</dbReference>
<evidence type="ECO:0000313" key="2">
    <source>
        <dbReference type="EMBL" id="CUR54952.1"/>
    </source>
</evidence>
<accession>A0A2P2C2K4</accession>
<dbReference type="SUPFAM" id="SSF101874">
    <property type="entry name" value="YceI-like"/>
    <property type="match status" value="1"/>
</dbReference>
<name>A0A2P2C2K4_9ZZZZ</name>
<dbReference type="Pfam" id="PF04264">
    <property type="entry name" value="YceI"/>
    <property type="match status" value="1"/>
</dbReference>
<sequence>MSIFSRKSTATAEPVFDSGTTAVSDISGDYTIDASHSHVGFQARHAMVTSVRGAFKAFEGTAAIDTANPAASWVKLSIDVASVDTGSADRDGHLQSPDFFDAATYPAITFTSTKVERDGSEWAITGDLTIKDSTKPVTIVFEETGSAQDPFGNLRVGFEGEVAVNRKDWGLTWNAALETGGVLVSEKVKLQFDISAIKNA</sequence>